<evidence type="ECO:0000313" key="2">
    <source>
        <dbReference type="Proteomes" id="UP000077755"/>
    </source>
</evidence>
<dbReference type="EMBL" id="CP093348">
    <property type="protein sequence ID" value="WOH04274.1"/>
    <property type="molecule type" value="Genomic_DNA"/>
</dbReference>
<evidence type="ECO:0000313" key="1">
    <source>
        <dbReference type="EMBL" id="WOH04274.1"/>
    </source>
</evidence>
<organism evidence="1 2">
    <name type="scientific">Daucus carota subsp. sativus</name>
    <name type="common">Carrot</name>
    <dbReference type="NCBI Taxonomy" id="79200"/>
    <lineage>
        <taxon>Eukaryota</taxon>
        <taxon>Viridiplantae</taxon>
        <taxon>Streptophyta</taxon>
        <taxon>Embryophyta</taxon>
        <taxon>Tracheophyta</taxon>
        <taxon>Spermatophyta</taxon>
        <taxon>Magnoliopsida</taxon>
        <taxon>eudicotyledons</taxon>
        <taxon>Gunneridae</taxon>
        <taxon>Pentapetalae</taxon>
        <taxon>asterids</taxon>
        <taxon>campanulids</taxon>
        <taxon>Apiales</taxon>
        <taxon>Apiaceae</taxon>
        <taxon>Apioideae</taxon>
        <taxon>Scandiceae</taxon>
        <taxon>Daucinae</taxon>
        <taxon>Daucus</taxon>
        <taxon>Daucus sect. Daucus</taxon>
    </lineage>
</organism>
<gene>
    <name evidence="1" type="ORF">DCAR_0623683</name>
</gene>
<accession>A0AAF0XC35</accession>
<keyword evidence="2" id="KW-1185">Reference proteome</keyword>
<sequence>MNGRTIALILFVWALLTVITPTLVRMSASAKLLDGIQTRGMKSRLLSRRALMDTRFNELPSHEPEPVQGPAPGPAPGVFWRSKLGLCSMCYCPEVNGRPCLCCSQ</sequence>
<dbReference type="PANTHER" id="PTHR38396">
    <property type="entry name" value="TRANSMEMBRANE PROTEIN"/>
    <property type="match status" value="1"/>
</dbReference>
<name>A0AAF0XC35_DAUCS</name>
<reference evidence="1" key="1">
    <citation type="journal article" date="2016" name="Nat. Genet.">
        <title>A high-quality carrot genome assembly provides new insights into carotenoid accumulation and asterid genome evolution.</title>
        <authorList>
            <person name="Iorizzo M."/>
            <person name="Ellison S."/>
            <person name="Senalik D."/>
            <person name="Zeng P."/>
            <person name="Satapoomin P."/>
            <person name="Huang J."/>
            <person name="Bowman M."/>
            <person name="Iovene M."/>
            <person name="Sanseverino W."/>
            <person name="Cavagnaro P."/>
            <person name="Yildiz M."/>
            <person name="Macko-Podgorni A."/>
            <person name="Moranska E."/>
            <person name="Grzebelus E."/>
            <person name="Grzebelus D."/>
            <person name="Ashrafi H."/>
            <person name="Zheng Z."/>
            <person name="Cheng S."/>
            <person name="Spooner D."/>
            <person name="Van Deynze A."/>
            <person name="Simon P."/>
        </authorList>
    </citation>
    <scope>NUCLEOTIDE SEQUENCE</scope>
    <source>
        <tissue evidence="1">Leaf</tissue>
    </source>
</reference>
<protein>
    <submittedName>
        <fullName evidence="1">Uncharacterized protein</fullName>
    </submittedName>
</protein>
<dbReference type="AlphaFoldDB" id="A0AAF0XC35"/>
<proteinExistence type="predicted"/>
<dbReference type="PANTHER" id="PTHR38396:SF1">
    <property type="entry name" value="TRANSMEMBRANE PROTEIN"/>
    <property type="match status" value="1"/>
</dbReference>
<reference evidence="1" key="2">
    <citation type="submission" date="2022-03" db="EMBL/GenBank/DDBJ databases">
        <title>Draft title - Genomic analysis of global carrot germplasm unveils the trajectory of domestication and the origin of high carotenoid orange carrot.</title>
        <authorList>
            <person name="Iorizzo M."/>
            <person name="Ellison S."/>
            <person name="Senalik D."/>
            <person name="Macko-Podgorni A."/>
            <person name="Grzebelus D."/>
            <person name="Bostan H."/>
            <person name="Rolling W."/>
            <person name="Curaba J."/>
            <person name="Simon P."/>
        </authorList>
    </citation>
    <scope>NUCLEOTIDE SEQUENCE</scope>
    <source>
        <tissue evidence="1">Leaf</tissue>
    </source>
</reference>
<dbReference type="Proteomes" id="UP000077755">
    <property type="component" value="Chromosome 6"/>
</dbReference>